<dbReference type="GO" id="GO:0005737">
    <property type="term" value="C:cytoplasm"/>
    <property type="evidence" value="ECO:0007669"/>
    <property type="project" value="UniProtKB-SubCell"/>
</dbReference>
<proteinExistence type="predicted"/>
<dbReference type="PROSITE" id="PS51094">
    <property type="entry name" value="PTS_EIIA_TYPE_2"/>
    <property type="match status" value="1"/>
</dbReference>
<sequence>MLKKFLLEKEAFKLQAEAGTWQEAIKLGTDILLQHDCIKPEYYDAVIQVAKEHGPYYVIAPGIAMPHARPETGAKTIGFALVTLKEPVKFNHEENDPVDIVLCICAPDAKALTEEGIMEVMNLFDGDENIQALREAKTKSDLENLLNSIEEL</sequence>
<comment type="subcellular location">
    <subcellularLocation>
        <location evidence="1">Cytoplasm</location>
    </subcellularLocation>
</comment>
<dbReference type="PANTHER" id="PTHR36203">
    <property type="entry name" value="ASCORBATE-SPECIFIC PTS SYSTEM EIIA COMPONENT"/>
    <property type="match status" value="1"/>
</dbReference>
<evidence type="ECO:0000313" key="12">
    <source>
        <dbReference type="EMBL" id="CEM60647.1"/>
    </source>
</evidence>
<evidence type="ECO:0000256" key="10">
    <source>
        <dbReference type="ARBA" id="ARBA00042072"/>
    </source>
</evidence>
<evidence type="ECO:0000256" key="1">
    <source>
        <dbReference type="ARBA" id="ARBA00004496"/>
    </source>
</evidence>
<comment type="function">
    <text evidence="8">The phosphoenolpyruvate-dependent sugar phosphotransferase system (sugar PTS), a major carbohydrate active transport system, catalyzes the phosphorylation of incoming sugar substrates concomitantly with their translocation across the cell membrane. The enzyme II UlaABC PTS system is involved in ascorbate transport.</text>
</comment>
<protein>
    <recommendedName>
        <fullName evidence="9">Ascorbate-specific PTS system EIIA component</fullName>
    </recommendedName>
    <alternativeName>
        <fullName evidence="10">Ascorbate-specific phosphotransferase enzyme IIA component</fullName>
    </alternativeName>
</protein>
<evidence type="ECO:0000259" key="11">
    <source>
        <dbReference type="PROSITE" id="PS51094"/>
    </source>
</evidence>
<evidence type="ECO:0000256" key="3">
    <source>
        <dbReference type="ARBA" id="ARBA00022490"/>
    </source>
</evidence>
<keyword evidence="2" id="KW-0813">Transport</keyword>
<evidence type="ECO:0000313" key="14">
    <source>
        <dbReference type="Proteomes" id="UP000042527"/>
    </source>
</evidence>
<evidence type="ECO:0000256" key="6">
    <source>
        <dbReference type="ARBA" id="ARBA00022683"/>
    </source>
</evidence>
<dbReference type="InterPro" id="IPR051351">
    <property type="entry name" value="Ascorbate-PTS_EIIA_comp"/>
</dbReference>
<keyword evidence="14" id="KW-1185">Reference proteome</keyword>
<dbReference type="InterPro" id="IPR016152">
    <property type="entry name" value="PTrfase/Anion_transptr"/>
</dbReference>
<dbReference type="InterPro" id="IPR002178">
    <property type="entry name" value="PTS_EIIA_type-2_dom"/>
</dbReference>
<dbReference type="Pfam" id="PF00359">
    <property type="entry name" value="PTS_EIIA_2"/>
    <property type="match status" value="1"/>
</dbReference>
<reference evidence="13 15" key="3">
    <citation type="submission" date="2019-08" db="EMBL/GenBank/DDBJ databases">
        <authorList>
            <person name="Kuhnert P."/>
        </authorList>
    </citation>
    <scope>NUCLEOTIDE SEQUENCE [LARGE SCALE GENOMIC DNA]</scope>
    <source>
        <strain evidence="13 15">B36.5</strain>
    </source>
</reference>
<dbReference type="OrthoDB" id="369398at2"/>
<dbReference type="PROSITE" id="PS00372">
    <property type="entry name" value="PTS_EIIA_TYPE_2_HIS"/>
    <property type="match status" value="1"/>
</dbReference>
<dbReference type="Proteomes" id="UP000042527">
    <property type="component" value="Unassembled WGS sequence"/>
</dbReference>
<evidence type="ECO:0000256" key="7">
    <source>
        <dbReference type="ARBA" id="ARBA00022777"/>
    </source>
</evidence>
<dbReference type="EMBL" id="CDNC01000001">
    <property type="protein sequence ID" value="CEM60647.1"/>
    <property type="molecule type" value="Genomic_DNA"/>
</dbReference>
<dbReference type="GO" id="GO:0016301">
    <property type="term" value="F:kinase activity"/>
    <property type="evidence" value="ECO:0007669"/>
    <property type="project" value="UniProtKB-KW"/>
</dbReference>
<keyword evidence="3" id="KW-0963">Cytoplasm</keyword>
<dbReference type="AlphaFoldDB" id="A0A0B7GT00"/>
<dbReference type="GO" id="GO:0009401">
    <property type="term" value="P:phosphoenolpyruvate-dependent sugar phosphotransferase system"/>
    <property type="evidence" value="ECO:0007669"/>
    <property type="project" value="UniProtKB-KW"/>
</dbReference>
<accession>A0A0B7GT00</accession>
<keyword evidence="7" id="KW-0418">Kinase</keyword>
<feature type="domain" description="PTS EIIA type-2" evidence="11">
    <location>
        <begin position="5"/>
        <end position="149"/>
    </location>
</feature>
<evidence type="ECO:0000256" key="2">
    <source>
        <dbReference type="ARBA" id="ARBA00022448"/>
    </source>
</evidence>
<dbReference type="Proteomes" id="UP000323594">
    <property type="component" value="Chromosome"/>
</dbReference>
<keyword evidence="6" id="KW-0598">Phosphotransferase system</keyword>
<dbReference type="PANTHER" id="PTHR36203:SF1">
    <property type="entry name" value="ASCORBATE-SPECIFIC PTS SYSTEM EIIA COMPONENT"/>
    <property type="match status" value="1"/>
</dbReference>
<keyword evidence="4" id="KW-0597">Phosphoprotein</keyword>
<keyword evidence="5 12" id="KW-0808">Transferase</keyword>
<dbReference type="GeneID" id="57753739"/>
<reference evidence="14" key="2">
    <citation type="submission" date="2015-01" db="EMBL/GenBank/DDBJ databases">
        <authorList>
            <person name="Manzoor Shahid"/>
            <person name="Zubair Saima"/>
        </authorList>
    </citation>
    <scope>NUCLEOTIDE SEQUENCE [LARGE SCALE GENOMIC DNA]</scope>
    <source>
        <strain evidence="14">V1</strain>
    </source>
</reference>
<dbReference type="CDD" id="cd00211">
    <property type="entry name" value="PTS_IIA_fru"/>
    <property type="match status" value="1"/>
</dbReference>
<reference evidence="12" key="1">
    <citation type="submission" date="2015-01" db="EMBL/GenBank/DDBJ databases">
        <authorList>
            <person name="Xiang T."/>
            <person name="Song Y."/>
            <person name="Huang L."/>
            <person name="Wang B."/>
            <person name="Wu P."/>
        </authorList>
    </citation>
    <scope>NUCLEOTIDE SEQUENCE [LARGE SCALE GENOMIC DNA]</scope>
    <source>
        <strain evidence="12">V1</strain>
    </source>
</reference>
<evidence type="ECO:0000256" key="8">
    <source>
        <dbReference type="ARBA" id="ARBA00037387"/>
    </source>
</evidence>
<evidence type="ECO:0000256" key="9">
    <source>
        <dbReference type="ARBA" id="ARBA00041175"/>
    </source>
</evidence>
<evidence type="ECO:0000313" key="13">
    <source>
        <dbReference type="EMBL" id="QEJ98499.1"/>
    </source>
</evidence>
<dbReference type="RefSeq" id="WP_002699220.1">
    <property type="nucleotide sequence ID" value="NZ_CDNC01000001.1"/>
</dbReference>
<gene>
    <name evidence="12" type="primary">ulaC</name>
    <name evidence="13" type="ORF">FUT82_11170</name>
    <name evidence="12" type="ORF">TPHV1_10315</name>
</gene>
<evidence type="ECO:0000313" key="15">
    <source>
        <dbReference type="Proteomes" id="UP000323594"/>
    </source>
</evidence>
<evidence type="ECO:0000256" key="4">
    <source>
        <dbReference type="ARBA" id="ARBA00022553"/>
    </source>
</evidence>
<dbReference type="SUPFAM" id="SSF55804">
    <property type="entry name" value="Phoshotransferase/anion transport protein"/>
    <property type="match status" value="1"/>
</dbReference>
<evidence type="ECO:0000256" key="5">
    <source>
        <dbReference type="ARBA" id="ARBA00022679"/>
    </source>
</evidence>
<dbReference type="EMBL" id="CP042817">
    <property type="protein sequence ID" value="QEJ98499.1"/>
    <property type="molecule type" value="Genomic_DNA"/>
</dbReference>
<dbReference type="Gene3D" id="3.40.930.10">
    <property type="entry name" value="Mannitol-specific EII, Chain A"/>
    <property type="match status" value="1"/>
</dbReference>
<name>A0A0B7GT00_TREPH</name>
<organism evidence="12 14">
    <name type="scientific">Treponema phagedenis</name>
    <dbReference type="NCBI Taxonomy" id="162"/>
    <lineage>
        <taxon>Bacteria</taxon>
        <taxon>Pseudomonadati</taxon>
        <taxon>Spirochaetota</taxon>
        <taxon>Spirochaetia</taxon>
        <taxon>Spirochaetales</taxon>
        <taxon>Treponemataceae</taxon>
        <taxon>Treponema</taxon>
    </lineage>
</organism>